<accession>A0AC61R381</accession>
<organism evidence="1 2">
    <name type="scientific">Hominisplanchenecus murintestinalis</name>
    <dbReference type="NCBI Taxonomy" id="2941517"/>
    <lineage>
        <taxon>Bacteria</taxon>
        <taxon>Bacillati</taxon>
        <taxon>Bacillota</taxon>
        <taxon>Clostridia</taxon>
        <taxon>Lachnospirales</taxon>
        <taxon>Lachnospiraceae</taxon>
        <taxon>Hominisplanchenecus</taxon>
    </lineage>
</organism>
<protein>
    <submittedName>
        <fullName evidence="1">Cell wall hydrolase</fullName>
    </submittedName>
</protein>
<evidence type="ECO:0000313" key="2">
    <source>
        <dbReference type="Proteomes" id="UP000307720"/>
    </source>
</evidence>
<name>A0AC61R381_9FIRM</name>
<reference evidence="1" key="1">
    <citation type="submission" date="2019-04" db="EMBL/GenBank/DDBJ databases">
        <title>Microbes associate with the intestines of laboratory mice.</title>
        <authorList>
            <person name="Navarre W."/>
            <person name="Wong E."/>
            <person name="Huang K."/>
            <person name="Tropini C."/>
            <person name="Ng K."/>
            <person name="Yu B."/>
        </authorList>
    </citation>
    <scope>NUCLEOTIDE SEQUENCE</scope>
    <source>
        <strain evidence="1">NM72_1-8</strain>
    </source>
</reference>
<gene>
    <name evidence="1" type="ORF">E5357_01045</name>
</gene>
<dbReference type="EMBL" id="SRZB01000001">
    <property type="protein sequence ID" value="TGY00789.1"/>
    <property type="molecule type" value="Genomic_DNA"/>
</dbReference>
<evidence type="ECO:0000313" key="1">
    <source>
        <dbReference type="EMBL" id="TGY00789.1"/>
    </source>
</evidence>
<dbReference type="Proteomes" id="UP000307720">
    <property type="component" value="Unassembled WGS sequence"/>
</dbReference>
<keyword evidence="2" id="KW-1185">Reference proteome</keyword>
<keyword evidence="1" id="KW-0378">Hydrolase</keyword>
<proteinExistence type="predicted"/>
<sequence length="292" mass="32374">MQVLGKLRNFWKKGEYRMRLMQVILKESLCRMKALEKRSFTTIISCVTVVAVVSMLFSGFSGDSKGKVYAVYASDMRGGEKETVAAGGLQTGVMGIANSIESIEKYSKAVSSVNITTENEEVLVGPSQIRRGALNRIALGKGTSRAGGIGYYAQQAVRKNHMASDDYYSLLRIVEAEATGGDIKSKILIANVVLNRLADSRFPDTIYEVIWDKRGGTAQFSPTLDGRIYTVEITDDTYQAVDRALAGEDYSEGALFFMARSSAESHNTQWFDGTLQRLFEYGGHEYYRFSDN</sequence>
<comment type="caution">
    <text evidence="1">The sequence shown here is derived from an EMBL/GenBank/DDBJ whole genome shotgun (WGS) entry which is preliminary data.</text>
</comment>